<dbReference type="AlphaFoldDB" id="A0AB39WC19"/>
<dbReference type="Pfam" id="PF14322">
    <property type="entry name" value="SusD-like_3"/>
    <property type="match status" value="1"/>
</dbReference>
<dbReference type="GO" id="GO:0009279">
    <property type="term" value="C:cell outer membrane"/>
    <property type="evidence" value="ECO:0007669"/>
    <property type="project" value="UniProtKB-SubCell"/>
</dbReference>
<evidence type="ECO:0000256" key="6">
    <source>
        <dbReference type="SAM" id="SignalP"/>
    </source>
</evidence>
<keyword evidence="4" id="KW-0472">Membrane</keyword>
<evidence type="ECO:0000256" key="1">
    <source>
        <dbReference type="ARBA" id="ARBA00004442"/>
    </source>
</evidence>
<feature type="chain" id="PRO_5044210863" evidence="6">
    <location>
        <begin position="20"/>
        <end position="456"/>
    </location>
</feature>
<dbReference type="RefSeq" id="WP_369769557.1">
    <property type="nucleotide sequence ID" value="NZ_CP165626.1"/>
</dbReference>
<dbReference type="InterPro" id="IPR033985">
    <property type="entry name" value="SusD-like_N"/>
</dbReference>
<evidence type="ECO:0000256" key="3">
    <source>
        <dbReference type="ARBA" id="ARBA00022729"/>
    </source>
</evidence>
<evidence type="ECO:0000313" key="9">
    <source>
        <dbReference type="EMBL" id="XDU98580.1"/>
    </source>
</evidence>
<dbReference type="SUPFAM" id="SSF48452">
    <property type="entry name" value="TPR-like"/>
    <property type="match status" value="1"/>
</dbReference>
<dbReference type="InterPro" id="IPR011990">
    <property type="entry name" value="TPR-like_helical_dom_sf"/>
</dbReference>
<keyword evidence="3 6" id="KW-0732">Signal</keyword>
<evidence type="ECO:0000256" key="5">
    <source>
        <dbReference type="ARBA" id="ARBA00023237"/>
    </source>
</evidence>
<gene>
    <name evidence="9" type="ORF">AB3G39_15645</name>
</gene>
<dbReference type="InterPro" id="IPR012944">
    <property type="entry name" value="SusD_RagB_dom"/>
</dbReference>
<reference evidence="9" key="1">
    <citation type="submission" date="2024-07" db="EMBL/GenBank/DDBJ databases">
        <authorList>
            <person name="Biller S.J."/>
        </authorList>
    </citation>
    <scope>NUCLEOTIDE SEQUENCE</scope>
    <source>
        <strain evidence="9">WC2416</strain>
    </source>
</reference>
<dbReference type="Gene3D" id="1.25.40.390">
    <property type="match status" value="1"/>
</dbReference>
<evidence type="ECO:0000256" key="4">
    <source>
        <dbReference type="ARBA" id="ARBA00023136"/>
    </source>
</evidence>
<dbReference type="Pfam" id="PF07980">
    <property type="entry name" value="SusD_RagB"/>
    <property type="match status" value="1"/>
</dbReference>
<dbReference type="CDD" id="cd08977">
    <property type="entry name" value="SusD"/>
    <property type="match status" value="1"/>
</dbReference>
<dbReference type="EMBL" id="CP165626">
    <property type="protein sequence ID" value="XDU98580.1"/>
    <property type="molecule type" value="Genomic_DNA"/>
</dbReference>
<comment type="subcellular location">
    <subcellularLocation>
        <location evidence="1">Cell outer membrane</location>
    </subcellularLocation>
</comment>
<feature type="domain" description="RagB/SusD" evidence="7">
    <location>
        <begin position="311"/>
        <end position="456"/>
    </location>
</feature>
<accession>A0AB39WC19</accession>
<keyword evidence="5" id="KW-0998">Cell outer membrane</keyword>
<proteinExistence type="inferred from homology"/>
<evidence type="ECO:0000259" key="8">
    <source>
        <dbReference type="Pfam" id="PF14322"/>
    </source>
</evidence>
<feature type="domain" description="SusD-like N-terminal" evidence="8">
    <location>
        <begin position="44"/>
        <end position="223"/>
    </location>
</feature>
<feature type="signal peptide" evidence="6">
    <location>
        <begin position="1"/>
        <end position="19"/>
    </location>
</feature>
<evidence type="ECO:0000259" key="7">
    <source>
        <dbReference type="Pfam" id="PF07980"/>
    </source>
</evidence>
<protein>
    <submittedName>
        <fullName evidence="9">RagB/SusD family nutrient uptake outer membrane protein</fullName>
    </submittedName>
</protein>
<evidence type="ECO:0000256" key="2">
    <source>
        <dbReference type="ARBA" id="ARBA00006275"/>
    </source>
</evidence>
<sequence length="456" mass="50793">MMKNYKIILLAIMVFSLDACESFTEVDRPQSQLTGSSVYENAATATAALSDIYASLRDRGIASGNAQGLSILMGSYSDELQVYSNDSHVTNFYKHNVLGSDPSVSQLWSNSYSQIYAANALIERLPNSIIDNESKNQILGEALFLRAYLHFQLANLFGDIPYITTTDYSLNRIALKSAPHQVYQSAINDLLVAHNLLGETDPSGERIRANKALATALLARIYLYTEDWSNAELASQQMIDNPMYSIPDNLTETFLKDSPSVIWSLHPGLAGNNTSDAQILIFTSGPPPFAAVSPSLLAAFETGDNRKSQWLGKITNGTNTWYYPFKYRQNTNTGTSEEYTIVFRIEEQYLIRAEARAHLNKVSGAQMDLNTIRNRAGLSNTTAATEGDLITAILHERQVEFFMEQGHRWFDLRRTNLANMIIGGLKPAWQDTHVLLPLPESELLLNSNLQPQNPGY</sequence>
<organism evidence="9">
    <name type="scientific">Flavobacterium sp. WC2416</name>
    <dbReference type="NCBI Taxonomy" id="3234141"/>
    <lineage>
        <taxon>Bacteria</taxon>
        <taxon>Pseudomonadati</taxon>
        <taxon>Bacteroidota</taxon>
        <taxon>Flavobacteriia</taxon>
        <taxon>Flavobacteriales</taxon>
        <taxon>Flavobacteriaceae</taxon>
        <taxon>Flavobacterium</taxon>
    </lineage>
</organism>
<name>A0AB39WC19_9FLAO</name>
<comment type="similarity">
    <text evidence="2">Belongs to the SusD family.</text>
</comment>